<sequence>MTNTAPVETDPEVEEAVQDNALRQLSGQELRDHPRLMAQVIEQLIKQRQWALLPAMLADYEAHQEADPHLVLYAKGALYRQQKNYPLATGAFQALLDLKPELTYVRLDLAMMQVEDKRYGDAIKTLAQLVQHAQTPPPIKQLAQNQLAQLQKLYAVEFTVSGNFTRNDNVNQASAERTIEFAGLEFVKNPESLPKTGHGFMYGLGVRKMLPLAGNHGLSAGLRYSGIHYWDQQDYSESTLRLNPAYHYQTHNQWFRAGPVYEKNWLGGSQYGSRVGAQAEWGRQILPKHYLIPHAEYTHKRYDSPALNRYEGDSYRAGLMWVHQLKPGTAISAGGSYQQDVLNEKAESSKTLALRLGGSYRTKGGWSTQVSLHVGERNFDAMHPLFGMTRRDKELIGSVGIWHRKLRVMKITPKLVYRFSDIRSNIPALYSRQSGGWMVEVADVVF</sequence>
<keyword evidence="5" id="KW-0472">Membrane</keyword>
<gene>
    <name evidence="11" type="ORF">AXK12_04540</name>
</gene>
<dbReference type="InterPro" id="IPR057556">
    <property type="entry name" value="TPR_Slam"/>
</dbReference>
<comment type="subcellular location">
    <subcellularLocation>
        <location evidence="1">Cell outer membrane</location>
        <topology evidence="1">Multi-pass membrane protein</topology>
    </subcellularLocation>
</comment>
<feature type="domain" description="Surface lipoprotein assembly modifier C-terminal" evidence="9">
    <location>
        <begin position="158"/>
        <end position="441"/>
    </location>
</feature>
<keyword evidence="2" id="KW-1134">Transmembrane beta strand</keyword>
<evidence type="ECO:0000313" key="12">
    <source>
        <dbReference type="Proteomes" id="UP000071392"/>
    </source>
</evidence>
<organism evidence="11 12">
    <name type="scientific">Cephaloticoccus capnophilus</name>
    <dbReference type="NCBI Taxonomy" id="1548208"/>
    <lineage>
        <taxon>Bacteria</taxon>
        <taxon>Pseudomonadati</taxon>
        <taxon>Verrucomicrobiota</taxon>
        <taxon>Opitutia</taxon>
        <taxon>Opitutales</taxon>
        <taxon>Opitutaceae</taxon>
        <taxon>Cephaloticoccus</taxon>
    </lineage>
</organism>
<dbReference type="Gene3D" id="1.25.40.10">
    <property type="entry name" value="Tetratricopeptide repeat domain"/>
    <property type="match status" value="1"/>
</dbReference>
<dbReference type="STRING" id="1548208.AXK12_04540"/>
<dbReference type="GO" id="GO:0009279">
    <property type="term" value="C:cell outer membrane"/>
    <property type="evidence" value="ECO:0007669"/>
    <property type="project" value="UniProtKB-SubCell"/>
</dbReference>
<keyword evidence="12" id="KW-1185">Reference proteome</keyword>
<dbReference type="InterPro" id="IPR011990">
    <property type="entry name" value="TPR-like_helical_dom_sf"/>
</dbReference>
<protein>
    <submittedName>
        <fullName evidence="11">Uncharacterized protein</fullName>
    </submittedName>
</protein>
<reference evidence="11 12" key="1">
    <citation type="submission" date="2016-02" db="EMBL/GenBank/DDBJ databases">
        <authorList>
            <person name="Wen L."/>
            <person name="He K."/>
            <person name="Yang H."/>
        </authorList>
    </citation>
    <scope>NUCLEOTIDE SEQUENCE [LARGE SCALE GENOMIC DNA]</scope>
    <source>
        <strain evidence="11 12">CV41</strain>
    </source>
</reference>
<evidence type="ECO:0000256" key="6">
    <source>
        <dbReference type="ARBA" id="ARBA00023237"/>
    </source>
</evidence>
<keyword evidence="8" id="KW-0802">TPR repeat</keyword>
<evidence type="ECO:0000256" key="5">
    <source>
        <dbReference type="ARBA" id="ARBA00023136"/>
    </source>
</evidence>
<dbReference type="Pfam" id="PF24575">
    <property type="entry name" value="TPR_Slam"/>
    <property type="match status" value="1"/>
</dbReference>
<evidence type="ECO:0000256" key="4">
    <source>
        <dbReference type="ARBA" id="ARBA00022729"/>
    </source>
</evidence>
<keyword evidence="6" id="KW-0998">Cell outer membrane</keyword>
<feature type="repeat" description="TPR" evidence="8">
    <location>
        <begin position="69"/>
        <end position="102"/>
    </location>
</feature>
<evidence type="ECO:0000313" key="11">
    <source>
        <dbReference type="EMBL" id="KXU36090.1"/>
    </source>
</evidence>
<dbReference type="InterPro" id="IPR019734">
    <property type="entry name" value="TPR_rpt"/>
</dbReference>
<dbReference type="Pfam" id="PF04575">
    <property type="entry name" value="SlipAM"/>
    <property type="match status" value="1"/>
</dbReference>
<proteinExistence type="inferred from homology"/>
<comment type="similarity">
    <text evidence="7">Belongs to the Slam family.</text>
</comment>
<evidence type="ECO:0000259" key="9">
    <source>
        <dbReference type="Pfam" id="PF04575"/>
    </source>
</evidence>
<dbReference type="PROSITE" id="PS50005">
    <property type="entry name" value="TPR"/>
    <property type="match status" value="1"/>
</dbReference>
<name>A0A139SNP2_9BACT</name>
<evidence type="ECO:0000256" key="2">
    <source>
        <dbReference type="ARBA" id="ARBA00022452"/>
    </source>
</evidence>
<dbReference type="InterPro" id="IPR007655">
    <property type="entry name" value="Slam_C"/>
</dbReference>
<evidence type="ECO:0000256" key="1">
    <source>
        <dbReference type="ARBA" id="ARBA00004571"/>
    </source>
</evidence>
<keyword evidence="4" id="KW-0732">Signal</keyword>
<evidence type="ECO:0000259" key="10">
    <source>
        <dbReference type="Pfam" id="PF24575"/>
    </source>
</evidence>
<feature type="domain" description="Surface lipoprotein assembly modifier N-terminal TPR repeats region" evidence="10">
    <location>
        <begin position="24"/>
        <end position="122"/>
    </location>
</feature>
<dbReference type="AlphaFoldDB" id="A0A139SNP2"/>
<evidence type="ECO:0000256" key="7">
    <source>
        <dbReference type="ARBA" id="ARBA00023609"/>
    </source>
</evidence>
<evidence type="ECO:0000256" key="3">
    <source>
        <dbReference type="ARBA" id="ARBA00022692"/>
    </source>
</evidence>
<accession>A0A139SNP2</accession>
<dbReference type="Proteomes" id="UP000071392">
    <property type="component" value="Unassembled WGS sequence"/>
</dbReference>
<dbReference type="EMBL" id="LSZP01000032">
    <property type="protein sequence ID" value="KXU36090.1"/>
    <property type="molecule type" value="Genomic_DNA"/>
</dbReference>
<keyword evidence="3" id="KW-0812">Transmembrane</keyword>
<comment type="caution">
    <text evidence="11">The sequence shown here is derived from an EMBL/GenBank/DDBJ whole genome shotgun (WGS) entry which is preliminary data.</text>
</comment>
<evidence type="ECO:0000256" key="8">
    <source>
        <dbReference type="PROSITE-ProRule" id="PRU00339"/>
    </source>
</evidence>
<dbReference type="SUPFAM" id="SSF48452">
    <property type="entry name" value="TPR-like"/>
    <property type="match status" value="1"/>
</dbReference>